<dbReference type="SUPFAM" id="SSF51735">
    <property type="entry name" value="NAD(P)-binding Rossmann-fold domains"/>
    <property type="match status" value="2"/>
</dbReference>
<name>A0A0N4V1G7_ENTVE</name>
<evidence type="ECO:0000313" key="2">
    <source>
        <dbReference type="EMBL" id="VDD88360.1"/>
    </source>
</evidence>
<dbReference type="Pfam" id="PF00106">
    <property type="entry name" value="adh_short"/>
    <property type="match status" value="2"/>
</dbReference>
<evidence type="ECO:0000313" key="4">
    <source>
        <dbReference type="WBParaSite" id="EVEC_0000379501-mRNA-1"/>
    </source>
</evidence>
<organism evidence="4">
    <name type="scientific">Enterobius vermicularis</name>
    <name type="common">Human pinworm</name>
    <dbReference type="NCBI Taxonomy" id="51028"/>
    <lineage>
        <taxon>Eukaryota</taxon>
        <taxon>Metazoa</taxon>
        <taxon>Ecdysozoa</taxon>
        <taxon>Nematoda</taxon>
        <taxon>Chromadorea</taxon>
        <taxon>Rhabditida</taxon>
        <taxon>Spirurina</taxon>
        <taxon>Oxyuridomorpha</taxon>
        <taxon>Oxyuroidea</taxon>
        <taxon>Oxyuridae</taxon>
        <taxon>Enterobius</taxon>
    </lineage>
</organism>
<dbReference type="AlphaFoldDB" id="A0A0N4V1G7"/>
<evidence type="ECO:0000313" key="3">
    <source>
        <dbReference type="Proteomes" id="UP000274131"/>
    </source>
</evidence>
<dbReference type="OrthoDB" id="191139at2759"/>
<accession>A0A0N4V1G7</accession>
<dbReference type="Gene3D" id="3.40.50.720">
    <property type="entry name" value="NAD(P)-binding Rossmann-like Domain"/>
    <property type="match status" value="2"/>
</dbReference>
<reference evidence="4" key="1">
    <citation type="submission" date="2017-02" db="UniProtKB">
        <authorList>
            <consortium name="WormBaseParasite"/>
        </authorList>
    </citation>
    <scope>IDENTIFICATION</scope>
</reference>
<dbReference type="Proteomes" id="UP000274131">
    <property type="component" value="Unassembled WGS sequence"/>
</dbReference>
<evidence type="ECO:0000256" key="1">
    <source>
        <dbReference type="ARBA" id="ARBA00023002"/>
    </source>
</evidence>
<dbReference type="EMBL" id="UXUI01007610">
    <property type="protein sequence ID" value="VDD88360.1"/>
    <property type="molecule type" value="Genomic_DNA"/>
</dbReference>
<protein>
    <submittedName>
        <fullName evidence="4">Short-chain dehydrogenase</fullName>
    </submittedName>
</protein>
<dbReference type="CDD" id="cd05327">
    <property type="entry name" value="retinol-DH_like_SDR_c_like"/>
    <property type="match status" value="1"/>
</dbReference>
<dbReference type="STRING" id="51028.A0A0N4V1G7"/>
<dbReference type="WBParaSite" id="EVEC_0000379501-mRNA-1">
    <property type="protein sequence ID" value="EVEC_0000379501-mRNA-1"/>
    <property type="gene ID" value="EVEC_0000379501"/>
</dbReference>
<gene>
    <name evidence="2" type="ORF">EVEC_LOCUS3503</name>
</gene>
<keyword evidence="3" id="KW-1185">Reference proteome</keyword>
<dbReference type="GO" id="GO:0016491">
    <property type="term" value="F:oxidoreductase activity"/>
    <property type="evidence" value="ECO:0007669"/>
    <property type="project" value="UniProtKB-KW"/>
</dbReference>
<proteinExistence type="predicted"/>
<dbReference type="PANTHER" id="PTHR43157:SF31">
    <property type="entry name" value="PHOSPHATIDYLINOSITOL-GLYCAN BIOSYNTHESIS CLASS F PROTEIN"/>
    <property type="match status" value="1"/>
</dbReference>
<dbReference type="InterPro" id="IPR002347">
    <property type="entry name" value="SDR_fam"/>
</dbReference>
<dbReference type="InterPro" id="IPR036291">
    <property type="entry name" value="NAD(P)-bd_dom_sf"/>
</dbReference>
<dbReference type="PRINTS" id="PR00081">
    <property type="entry name" value="GDHRDH"/>
</dbReference>
<reference evidence="2 3" key="2">
    <citation type="submission" date="2018-10" db="EMBL/GenBank/DDBJ databases">
        <authorList>
            <consortium name="Pathogen Informatics"/>
        </authorList>
    </citation>
    <scope>NUCLEOTIDE SEQUENCE [LARGE SCALE GENOMIC DNA]</scope>
</reference>
<keyword evidence="1" id="KW-0560">Oxidoreductase</keyword>
<dbReference type="PANTHER" id="PTHR43157">
    <property type="entry name" value="PHOSPHATIDYLINOSITOL-GLYCAN BIOSYNTHESIS CLASS F PROTEIN-RELATED"/>
    <property type="match status" value="1"/>
</dbReference>
<sequence>MLSSKDFFGSIYLPHIPGRAQFTEDVDAEGKTAVITGANSGIGMQTARELNLKGATVYMLCRDYERAFSSRIKLTQLGCDPSRLIIKVVDLASFASIRESARELRNELSVIDILVNNAGIMAYPKYELTVDGYEVTWQTNYLGHFLFTELLLPLVERSANGRIINVSSSLHKRADSVDFFVVNDPRNFGRNKSYCRSKLAQVMHARELSRRIRVTNPSSNITVNSMHPGLCATNLGRYSLLMKTPFRQIFKLPIWFFTKTALSRVLQDGAQTVLFLSLSRSVQSVSGSYFGECAEQEPSPKALDDDLCNILYNYSIEGGQQFSENVSAKEKIALITGANSGHGLQLTRELNLRGATVYMLCRSSERAQEARSTLTKLGCDPTRLIVKLIDLADFSTVKKFAEEIKKEVTHIDILVNNAAVMSHEKFERTIDGYEFIWQSNYLGHFLLTELLLPLLTESKNGRIINVSARLHHMADSVKISIVNDPKKFRFLLPYARSKLAQIMHARELTRRLRASNPAGTVTINALHPGVAATNIIKTTIFGKTPLRQIITVFGWFFTKTDRDLAQTALFLCLSKSVESVSGRYFKDMKEMQPSANALDDEASNLLYLESSEAIKS</sequence>
<dbReference type="PRINTS" id="PR00080">
    <property type="entry name" value="SDRFAMILY"/>
</dbReference>